<dbReference type="EMBL" id="MGAF01000033">
    <property type="protein sequence ID" value="OGK40417.1"/>
    <property type="molecule type" value="Genomic_DNA"/>
</dbReference>
<protein>
    <submittedName>
        <fullName evidence="1">Uncharacterized protein</fullName>
    </submittedName>
</protein>
<comment type="caution">
    <text evidence="1">The sequence shown here is derived from an EMBL/GenBank/DDBJ whole genome shotgun (WGS) entry which is preliminary data.</text>
</comment>
<name>A0A1F7IAN2_9BACT</name>
<evidence type="ECO:0000313" key="2">
    <source>
        <dbReference type="Proteomes" id="UP000179270"/>
    </source>
</evidence>
<organism evidence="1 2">
    <name type="scientific">Candidatus Roizmanbacteria bacterium RIFCSPLOWO2_01_FULL_35_13</name>
    <dbReference type="NCBI Taxonomy" id="1802055"/>
    <lineage>
        <taxon>Bacteria</taxon>
        <taxon>Candidatus Roizmaniibacteriota</taxon>
    </lineage>
</organism>
<accession>A0A1F7IAN2</accession>
<dbReference type="AlphaFoldDB" id="A0A1F7IAN2"/>
<dbReference type="Proteomes" id="UP000179270">
    <property type="component" value="Unassembled WGS sequence"/>
</dbReference>
<dbReference type="STRING" id="1802055.A3A74_01790"/>
<reference evidence="1 2" key="1">
    <citation type="journal article" date="2016" name="Nat. Commun.">
        <title>Thousands of microbial genomes shed light on interconnected biogeochemical processes in an aquifer system.</title>
        <authorList>
            <person name="Anantharaman K."/>
            <person name="Brown C.T."/>
            <person name="Hug L.A."/>
            <person name="Sharon I."/>
            <person name="Castelle C.J."/>
            <person name="Probst A.J."/>
            <person name="Thomas B.C."/>
            <person name="Singh A."/>
            <person name="Wilkins M.J."/>
            <person name="Karaoz U."/>
            <person name="Brodie E.L."/>
            <person name="Williams K.H."/>
            <person name="Hubbard S.S."/>
            <person name="Banfield J.F."/>
        </authorList>
    </citation>
    <scope>NUCLEOTIDE SEQUENCE [LARGE SCALE GENOMIC DNA]</scope>
</reference>
<proteinExistence type="predicted"/>
<evidence type="ECO:0000313" key="1">
    <source>
        <dbReference type="EMBL" id="OGK40417.1"/>
    </source>
</evidence>
<sequence length="139" mass="16150">MSELKNYSQNLAITLATMGFVINSSRKFISKLPKSPFAAVYKVLKEERHPSLKKIIMAEEKPEKLRLLRELQADIKLNLNKVYSVGTIETDDSEIPYDEVLVFIDGKQNTEAKYFIGYQRLYDNNPVTWEQAQHLLKRL</sequence>
<gene>
    <name evidence="1" type="ORF">A3A74_01790</name>
</gene>